<evidence type="ECO:0000313" key="1">
    <source>
        <dbReference type="EMBL" id="ART30281.1"/>
    </source>
</evidence>
<reference evidence="1" key="1">
    <citation type="submission" date="2017-03" db="EMBL/GenBank/DDBJ databases">
        <title>The mitochondrial genome of the carnivorous plant Utricularia reniformis (Lentibulariaceae): structure, comparative analysis and evolutionary landmarks.</title>
        <authorList>
            <person name="Silva S.R."/>
            <person name="Alvarenga D.O."/>
            <person name="Michael T.P."/>
            <person name="Miranda V.F.O."/>
            <person name="Varani A.M."/>
        </authorList>
    </citation>
    <scope>NUCLEOTIDE SEQUENCE</scope>
</reference>
<protein>
    <submittedName>
        <fullName evidence="1">Uncharacterized protein</fullName>
    </submittedName>
</protein>
<accession>A0A1Y0AYQ3</accession>
<gene>
    <name evidence="1" type="ORF">AEK19_MT0411</name>
</gene>
<geneLocation type="mitochondrion" evidence="1"/>
<keyword evidence="1" id="KW-0496">Mitochondrion</keyword>
<proteinExistence type="predicted"/>
<organism evidence="1">
    <name type="scientific">Utricularia reniformis</name>
    <dbReference type="NCBI Taxonomy" id="192314"/>
    <lineage>
        <taxon>Eukaryota</taxon>
        <taxon>Viridiplantae</taxon>
        <taxon>Streptophyta</taxon>
        <taxon>Embryophyta</taxon>
        <taxon>Tracheophyta</taxon>
        <taxon>Spermatophyta</taxon>
        <taxon>Magnoliopsida</taxon>
        <taxon>eudicotyledons</taxon>
        <taxon>Gunneridae</taxon>
        <taxon>Pentapetalae</taxon>
        <taxon>asterids</taxon>
        <taxon>lamiids</taxon>
        <taxon>Lamiales</taxon>
        <taxon>Lentibulariaceae</taxon>
        <taxon>Utricularia</taxon>
    </lineage>
</organism>
<name>A0A1Y0AYQ3_9LAMI</name>
<dbReference type="AlphaFoldDB" id="A0A1Y0AYQ3"/>
<dbReference type="EMBL" id="KY774314">
    <property type="protein sequence ID" value="ART30281.1"/>
    <property type="molecule type" value="Genomic_DNA"/>
</dbReference>
<sequence length="53" mass="6191">MQWRLYDYFRSLGLDFCPPLLVGQRLVDYGENSAPSTFGIYWSDKPVGELFEI</sequence>